<proteinExistence type="inferred from homology"/>
<comment type="similarity">
    <text evidence="1">Belongs to the peptidase S33 family.</text>
</comment>
<evidence type="ECO:0000259" key="6">
    <source>
        <dbReference type="Pfam" id="PF00561"/>
    </source>
</evidence>
<evidence type="ECO:0000256" key="4">
    <source>
        <dbReference type="SAM" id="MobiDB-lite"/>
    </source>
</evidence>
<dbReference type="PROSITE" id="PS51318">
    <property type="entry name" value="TAT"/>
    <property type="match status" value="1"/>
</dbReference>
<dbReference type="SUPFAM" id="SSF53474">
    <property type="entry name" value="alpha/beta-Hydrolases"/>
    <property type="match status" value="1"/>
</dbReference>
<gene>
    <name evidence="8" type="ORF">EUA93_19695</name>
</gene>
<feature type="domain" description="AB hydrolase-1" evidence="6">
    <location>
        <begin position="104"/>
        <end position="281"/>
    </location>
</feature>
<dbReference type="AlphaFoldDB" id="A0A4Q2RRH0"/>
<dbReference type="InterPro" id="IPR029058">
    <property type="entry name" value="AB_hydrolase_fold"/>
</dbReference>
<protein>
    <submittedName>
        <fullName evidence="8">Alpha/beta hydrolase</fullName>
    </submittedName>
</protein>
<evidence type="ECO:0000259" key="7">
    <source>
        <dbReference type="Pfam" id="PF08386"/>
    </source>
</evidence>
<dbReference type="Pfam" id="PF00561">
    <property type="entry name" value="Abhydrolase_1"/>
    <property type="match status" value="1"/>
</dbReference>
<name>A0A4Q2RRH0_9ACTN</name>
<accession>A0A4Q2RRH0</accession>
<evidence type="ECO:0000256" key="3">
    <source>
        <dbReference type="ARBA" id="ARBA00022801"/>
    </source>
</evidence>
<dbReference type="GO" id="GO:0016787">
    <property type="term" value="F:hydrolase activity"/>
    <property type="evidence" value="ECO:0007669"/>
    <property type="project" value="UniProtKB-KW"/>
</dbReference>
<keyword evidence="3 8" id="KW-0378">Hydrolase</keyword>
<comment type="caution">
    <text evidence="8">The sequence shown here is derived from an EMBL/GenBank/DDBJ whole genome shotgun (WGS) entry which is preliminary data.</text>
</comment>
<dbReference type="PANTHER" id="PTHR43248">
    <property type="entry name" value="2-SUCCINYL-6-HYDROXY-2,4-CYCLOHEXADIENE-1-CARBOXYLATE SYNTHASE"/>
    <property type="match status" value="1"/>
</dbReference>
<feature type="signal peptide" evidence="5">
    <location>
        <begin position="1"/>
        <end position="23"/>
    </location>
</feature>
<keyword evidence="2 5" id="KW-0732">Signal</keyword>
<dbReference type="Pfam" id="PF08386">
    <property type="entry name" value="Abhydrolase_4"/>
    <property type="match status" value="1"/>
</dbReference>
<sequence length="514" mass="54916">MRIRSPRSLVAAATLSLGAALLAAPLAPSTAAGAPAASAPSAFRAAPIEWGRCQDAFLRQSGGKCGMLTVPLDHAVPDGPTIQLAVSRVAHKGSTYRGVMFTNPGGPGGSGRALAAYGQFVPGKVGRSYDWIGLDPRGVGESRPALSCDPRITRIGTRPSYYPTTDAILQAWLTRSEEYAADCGTSAAAALLPHMRTTDTVADFEVLREALGAEQASFYGFSYGTYIAQVYATLHPDRIDKLVLDGVLDPRGVWFDAQQSQNKAFEKAMGQFWKWAAQAHGTYRLGRTGAQVEKTYYRVLEKLTRKPVDGVSGPEVSDLTLSAGYGRYAWPEVASMLSEVVTKGTARKLRKAYVSSYPTTRGGDNDYAAYLATVCTDAPWPTDLDQLLADYTRQDRTRHFMAWPNAWFNGPCRTWPAAPGTPVEIATSDQEALLVNETFDGATPFAGALEVRRRFGGASLIEGVGGTTHAASLSGIGCVDNKIAAYLATGKLPKRRSGDRADVKCPAIPAPKPG</sequence>
<feature type="chain" id="PRO_5039670294" evidence="5">
    <location>
        <begin position="24"/>
        <end position="514"/>
    </location>
</feature>
<dbReference type="PANTHER" id="PTHR43248:SF29">
    <property type="entry name" value="TRIPEPTIDYL AMINOPEPTIDASE"/>
    <property type="match status" value="1"/>
</dbReference>
<dbReference type="EMBL" id="SDWT01000003">
    <property type="protein sequence ID" value="RYB91146.1"/>
    <property type="molecule type" value="Genomic_DNA"/>
</dbReference>
<dbReference type="InterPro" id="IPR051601">
    <property type="entry name" value="Serine_prot/Carboxylest_S33"/>
</dbReference>
<dbReference type="Proteomes" id="UP000294071">
    <property type="component" value="Unassembled WGS sequence"/>
</dbReference>
<dbReference type="OrthoDB" id="3930934at2"/>
<reference evidence="8 9" key="1">
    <citation type="submission" date="2019-01" db="EMBL/GenBank/DDBJ databases">
        <title>Novel species of Nocardioides.</title>
        <authorList>
            <person name="Liu Q."/>
            <person name="Xin Y.-H."/>
        </authorList>
    </citation>
    <scope>NUCLEOTIDE SEQUENCE [LARGE SCALE GENOMIC DNA]</scope>
    <source>
        <strain evidence="8 9">CGMCC 4.6882</strain>
    </source>
</reference>
<evidence type="ECO:0000256" key="5">
    <source>
        <dbReference type="SAM" id="SignalP"/>
    </source>
</evidence>
<dbReference type="InterPro" id="IPR006311">
    <property type="entry name" value="TAT_signal"/>
</dbReference>
<feature type="region of interest" description="Disordered" evidence="4">
    <location>
        <begin position="495"/>
        <end position="514"/>
    </location>
</feature>
<evidence type="ECO:0000256" key="1">
    <source>
        <dbReference type="ARBA" id="ARBA00010088"/>
    </source>
</evidence>
<dbReference type="RefSeq" id="WP_129402041.1">
    <property type="nucleotide sequence ID" value="NZ_SDWT01000003.1"/>
</dbReference>
<dbReference type="InterPro" id="IPR000073">
    <property type="entry name" value="AB_hydrolase_1"/>
</dbReference>
<evidence type="ECO:0000256" key="2">
    <source>
        <dbReference type="ARBA" id="ARBA00022729"/>
    </source>
</evidence>
<evidence type="ECO:0000313" key="8">
    <source>
        <dbReference type="EMBL" id="RYB91146.1"/>
    </source>
</evidence>
<feature type="domain" description="Peptidase S33 tripeptidyl aminopeptidase-like C-terminal" evidence="7">
    <location>
        <begin position="403"/>
        <end position="495"/>
    </location>
</feature>
<organism evidence="8 9">
    <name type="scientific">Nocardioides oleivorans</name>
    <dbReference type="NCBI Taxonomy" id="273676"/>
    <lineage>
        <taxon>Bacteria</taxon>
        <taxon>Bacillati</taxon>
        <taxon>Actinomycetota</taxon>
        <taxon>Actinomycetes</taxon>
        <taxon>Propionibacteriales</taxon>
        <taxon>Nocardioidaceae</taxon>
        <taxon>Nocardioides</taxon>
    </lineage>
</organism>
<keyword evidence="9" id="KW-1185">Reference proteome</keyword>
<dbReference type="Gene3D" id="3.40.50.1820">
    <property type="entry name" value="alpha/beta hydrolase"/>
    <property type="match status" value="2"/>
</dbReference>
<evidence type="ECO:0000313" key="9">
    <source>
        <dbReference type="Proteomes" id="UP000294071"/>
    </source>
</evidence>
<dbReference type="InterPro" id="IPR013595">
    <property type="entry name" value="Pept_S33_TAP-like_C"/>
</dbReference>